<keyword evidence="2" id="KW-0687">Ribonucleoprotein</keyword>
<sequence length="101" mass="10706">MNEQKLMSILGLAQKAGKVVSGDFAVQGALKSGKARLLIIAGDASASTKKEYQYQAQSRNIAVYCTLSKEQLGSSIGKALRAAVVITDEGFVKSVVKTLEE</sequence>
<dbReference type="RefSeq" id="WP_144350137.1">
    <property type="nucleotide sequence ID" value="NZ_CP036259.1"/>
</dbReference>
<reference evidence="2 3" key="1">
    <citation type="submission" date="2019-02" db="EMBL/GenBank/DDBJ databases">
        <title>Closed genome of Sporomusa termitida DSM 4440.</title>
        <authorList>
            <person name="Poehlein A."/>
            <person name="Daniel R."/>
        </authorList>
    </citation>
    <scope>NUCLEOTIDE SEQUENCE [LARGE SCALE GENOMIC DNA]</scope>
    <source>
        <strain evidence="2 3">DSM 4440</strain>
    </source>
</reference>
<organism evidence="2 3">
    <name type="scientific">Sporomusa termitida</name>
    <dbReference type="NCBI Taxonomy" id="2377"/>
    <lineage>
        <taxon>Bacteria</taxon>
        <taxon>Bacillati</taxon>
        <taxon>Bacillota</taxon>
        <taxon>Negativicutes</taxon>
        <taxon>Selenomonadales</taxon>
        <taxon>Sporomusaceae</taxon>
        <taxon>Sporomusa</taxon>
    </lineage>
</organism>
<dbReference type="GO" id="GO:0005840">
    <property type="term" value="C:ribosome"/>
    <property type="evidence" value="ECO:0007669"/>
    <property type="project" value="UniProtKB-KW"/>
</dbReference>
<dbReference type="InterPro" id="IPR029064">
    <property type="entry name" value="Ribosomal_eL30-like_sf"/>
</dbReference>
<dbReference type="InterPro" id="IPR004038">
    <property type="entry name" value="Ribosomal_eL8/eL30/eS12/Gad45"/>
</dbReference>
<dbReference type="KEGG" id="sted:SPTER_18670"/>
<feature type="domain" description="Ribosomal protein eL8/eL30/eS12/Gadd45" evidence="1">
    <location>
        <begin position="5"/>
        <end position="93"/>
    </location>
</feature>
<dbReference type="Proteomes" id="UP000320776">
    <property type="component" value="Chromosome"/>
</dbReference>
<protein>
    <submittedName>
        <fullName evidence="2">Putative ribosomal protein YlxQ</fullName>
    </submittedName>
</protein>
<evidence type="ECO:0000313" key="2">
    <source>
        <dbReference type="EMBL" id="QDR80539.1"/>
    </source>
</evidence>
<keyword evidence="2" id="KW-0689">Ribosomal protein</keyword>
<evidence type="ECO:0000259" key="1">
    <source>
        <dbReference type="Pfam" id="PF01248"/>
    </source>
</evidence>
<dbReference type="AlphaFoldDB" id="A0A517DT62"/>
<keyword evidence="3" id="KW-1185">Reference proteome</keyword>
<gene>
    <name evidence="2" type="primary">rplGA</name>
    <name evidence="2" type="ORF">SPTER_18670</name>
</gene>
<accession>A0A517DT62</accession>
<dbReference type="Gene3D" id="3.30.1330.30">
    <property type="match status" value="1"/>
</dbReference>
<dbReference type="SUPFAM" id="SSF55315">
    <property type="entry name" value="L30e-like"/>
    <property type="match status" value="1"/>
</dbReference>
<dbReference type="EMBL" id="CP036259">
    <property type="protein sequence ID" value="QDR80539.1"/>
    <property type="molecule type" value="Genomic_DNA"/>
</dbReference>
<dbReference type="Pfam" id="PF01248">
    <property type="entry name" value="Ribosomal_L7Ae"/>
    <property type="match status" value="1"/>
</dbReference>
<evidence type="ECO:0000313" key="3">
    <source>
        <dbReference type="Proteomes" id="UP000320776"/>
    </source>
</evidence>
<dbReference type="OrthoDB" id="9794863at2"/>
<proteinExistence type="predicted"/>
<name>A0A517DT62_9FIRM</name>